<protein>
    <submittedName>
        <fullName evidence="1">Uncharacterized protein</fullName>
    </submittedName>
</protein>
<gene>
    <name evidence="1" type="ORF">GOODEAATRI_016660</name>
</gene>
<organism evidence="1 2">
    <name type="scientific">Goodea atripinnis</name>
    <dbReference type="NCBI Taxonomy" id="208336"/>
    <lineage>
        <taxon>Eukaryota</taxon>
        <taxon>Metazoa</taxon>
        <taxon>Chordata</taxon>
        <taxon>Craniata</taxon>
        <taxon>Vertebrata</taxon>
        <taxon>Euteleostomi</taxon>
        <taxon>Actinopterygii</taxon>
        <taxon>Neopterygii</taxon>
        <taxon>Teleostei</taxon>
        <taxon>Neoteleostei</taxon>
        <taxon>Acanthomorphata</taxon>
        <taxon>Ovalentaria</taxon>
        <taxon>Atherinomorphae</taxon>
        <taxon>Cyprinodontiformes</taxon>
        <taxon>Goodeidae</taxon>
        <taxon>Goodea</taxon>
    </lineage>
</organism>
<proteinExistence type="predicted"/>
<evidence type="ECO:0000313" key="2">
    <source>
        <dbReference type="Proteomes" id="UP001476798"/>
    </source>
</evidence>
<dbReference type="EMBL" id="JAHRIO010021293">
    <property type="protein sequence ID" value="MEQ2165417.1"/>
    <property type="molecule type" value="Genomic_DNA"/>
</dbReference>
<name>A0ABV0N575_9TELE</name>
<sequence length="111" mass="12187">MASSSLSGLQPTSFHGTGFIVGNNTFCSQQRTHLILWLRSLSIKPPLLLLLYRCIMESSLLHCATCSLTILSLNSKNKIVKITCTCSKNFGLPTLPSLPVLFNKALLINHD</sequence>
<comment type="caution">
    <text evidence="1">The sequence shown here is derived from an EMBL/GenBank/DDBJ whole genome shotgun (WGS) entry which is preliminary data.</text>
</comment>
<keyword evidence="2" id="KW-1185">Reference proteome</keyword>
<dbReference type="Proteomes" id="UP001476798">
    <property type="component" value="Unassembled WGS sequence"/>
</dbReference>
<reference evidence="1 2" key="1">
    <citation type="submission" date="2021-06" db="EMBL/GenBank/DDBJ databases">
        <authorList>
            <person name="Palmer J.M."/>
        </authorList>
    </citation>
    <scope>NUCLEOTIDE SEQUENCE [LARGE SCALE GENOMIC DNA]</scope>
    <source>
        <strain evidence="1 2">GA_2019</strain>
        <tissue evidence="1">Muscle</tissue>
    </source>
</reference>
<evidence type="ECO:0000313" key="1">
    <source>
        <dbReference type="EMBL" id="MEQ2165417.1"/>
    </source>
</evidence>
<accession>A0ABV0N575</accession>